<dbReference type="InterPro" id="IPR000914">
    <property type="entry name" value="SBP_5_dom"/>
</dbReference>
<dbReference type="PANTHER" id="PTHR30290:SF9">
    <property type="entry name" value="OLIGOPEPTIDE-BINDING PROTEIN APPA"/>
    <property type="match status" value="1"/>
</dbReference>
<dbReference type="SUPFAM" id="SSF53850">
    <property type="entry name" value="Periplasmic binding protein-like II"/>
    <property type="match status" value="1"/>
</dbReference>
<evidence type="ECO:0000256" key="4">
    <source>
        <dbReference type="ARBA" id="ARBA00022729"/>
    </source>
</evidence>
<dbReference type="PROSITE" id="PS51318">
    <property type="entry name" value="TAT"/>
    <property type="match status" value="1"/>
</dbReference>
<sequence length="514" mass="56347">MGYSITRRNALLLGGGAMGASLLMPGLSFPTARAATPGTVTYALSAYPPNLRPFEYSGAASRTAKLMMFRGLLSFSESGTIQSELAESWELPDPRTYIFKLRANATFQNGAPVTADDVKASFDFIRAEKSTAYLRQAFQSVDTIEVIDPKTVRIVLKQPTPAFLNLLAGQNAPIVHAQQMDNPDAMIGAGPFTLESSEKGVSLVFKARKDFYKPGLPKTETIRLVVYADDSLRVAALNAGDVDIIEYVPWQSMASLAQTPGIEVQSSLGLYMYVVFNMKQGPFTDPRVRRAVAHAVKREDIVQAAFLGNGKVLDGVPLPETSPFRVEELDHLWPYDPDRAKALLKEAGAENLQATLLSTSTYGFHKDIAEIMQQHLAAVGMNIKLSLPEWGVRISQGNEGRYHLAINGGAPELGDPDDLTALFGSGSNSYRRSFGLSDPALDDLLNRGRHESDQEKRVQIYTDLQKAVAETVPVTFLNYRLQAYAMRETVKDFKALPDFLLNQSGMAFETVHIG</sequence>
<name>A0ABT9Q0Z7_9HYPH</name>
<feature type="domain" description="Solute-binding protein family 5" evidence="5">
    <location>
        <begin position="81"/>
        <end position="429"/>
    </location>
</feature>
<comment type="caution">
    <text evidence="6">The sequence shown here is derived from an EMBL/GenBank/DDBJ whole genome shotgun (WGS) entry which is preliminary data.</text>
</comment>
<dbReference type="Gene3D" id="3.90.76.10">
    <property type="entry name" value="Dipeptide-binding Protein, Domain 1"/>
    <property type="match status" value="1"/>
</dbReference>
<comment type="similarity">
    <text evidence="2">Belongs to the bacterial solute-binding protein 5 family.</text>
</comment>
<reference evidence="6 7" key="1">
    <citation type="submission" date="2023-07" db="EMBL/GenBank/DDBJ databases">
        <title>Sorghum-associated microbial communities from plants grown in Nebraska, USA.</title>
        <authorList>
            <person name="Schachtman D."/>
        </authorList>
    </citation>
    <scope>NUCLEOTIDE SEQUENCE [LARGE SCALE GENOMIC DNA]</scope>
    <source>
        <strain evidence="6 7">DS1307</strain>
    </source>
</reference>
<dbReference type="PIRSF" id="PIRSF002741">
    <property type="entry name" value="MppA"/>
    <property type="match status" value="1"/>
</dbReference>
<keyword evidence="3" id="KW-0813">Transport</keyword>
<evidence type="ECO:0000256" key="3">
    <source>
        <dbReference type="ARBA" id="ARBA00022448"/>
    </source>
</evidence>
<dbReference type="EMBL" id="JAUSRF010000026">
    <property type="protein sequence ID" value="MDP9840390.1"/>
    <property type="molecule type" value="Genomic_DNA"/>
</dbReference>
<dbReference type="Gene3D" id="3.10.105.10">
    <property type="entry name" value="Dipeptide-binding Protein, Domain 3"/>
    <property type="match status" value="1"/>
</dbReference>
<dbReference type="RefSeq" id="WP_306839897.1">
    <property type="nucleotide sequence ID" value="NZ_JAUSRF010000026.1"/>
</dbReference>
<dbReference type="PANTHER" id="PTHR30290">
    <property type="entry name" value="PERIPLASMIC BINDING COMPONENT OF ABC TRANSPORTER"/>
    <property type="match status" value="1"/>
</dbReference>
<gene>
    <name evidence="6" type="ORF">J2T09_005177</name>
</gene>
<accession>A0ABT9Q0Z7</accession>
<dbReference type="Proteomes" id="UP001241472">
    <property type="component" value="Unassembled WGS sequence"/>
</dbReference>
<dbReference type="Gene3D" id="3.40.190.10">
    <property type="entry name" value="Periplasmic binding protein-like II"/>
    <property type="match status" value="1"/>
</dbReference>
<organism evidence="6 7">
    <name type="scientific">Neorhizobium huautlense</name>
    <dbReference type="NCBI Taxonomy" id="67774"/>
    <lineage>
        <taxon>Bacteria</taxon>
        <taxon>Pseudomonadati</taxon>
        <taxon>Pseudomonadota</taxon>
        <taxon>Alphaproteobacteria</taxon>
        <taxon>Hyphomicrobiales</taxon>
        <taxon>Rhizobiaceae</taxon>
        <taxon>Rhizobium/Agrobacterium group</taxon>
        <taxon>Neorhizobium</taxon>
    </lineage>
</organism>
<proteinExistence type="inferred from homology"/>
<keyword evidence="7" id="KW-1185">Reference proteome</keyword>
<dbReference type="InterPro" id="IPR030678">
    <property type="entry name" value="Peptide/Ni-bd"/>
</dbReference>
<dbReference type="InterPro" id="IPR006311">
    <property type="entry name" value="TAT_signal"/>
</dbReference>
<dbReference type="Pfam" id="PF00496">
    <property type="entry name" value="SBP_bac_5"/>
    <property type="match status" value="1"/>
</dbReference>
<evidence type="ECO:0000256" key="1">
    <source>
        <dbReference type="ARBA" id="ARBA00004418"/>
    </source>
</evidence>
<dbReference type="InterPro" id="IPR039424">
    <property type="entry name" value="SBP_5"/>
</dbReference>
<evidence type="ECO:0000256" key="2">
    <source>
        <dbReference type="ARBA" id="ARBA00005695"/>
    </source>
</evidence>
<evidence type="ECO:0000313" key="7">
    <source>
        <dbReference type="Proteomes" id="UP001241472"/>
    </source>
</evidence>
<evidence type="ECO:0000259" key="5">
    <source>
        <dbReference type="Pfam" id="PF00496"/>
    </source>
</evidence>
<protein>
    <submittedName>
        <fullName evidence="6">Peptide/nickel transport system substrate-binding protein</fullName>
    </submittedName>
</protein>
<keyword evidence="4" id="KW-0732">Signal</keyword>
<evidence type="ECO:0000313" key="6">
    <source>
        <dbReference type="EMBL" id="MDP9840390.1"/>
    </source>
</evidence>
<comment type="subcellular location">
    <subcellularLocation>
        <location evidence="1">Periplasm</location>
    </subcellularLocation>
</comment>